<name>A0ACC0PGA1_RHOML</name>
<reference evidence="1" key="1">
    <citation type="submission" date="2022-02" db="EMBL/GenBank/DDBJ databases">
        <title>Plant Genome Project.</title>
        <authorList>
            <person name="Zhang R.-G."/>
        </authorList>
    </citation>
    <scope>NUCLEOTIDE SEQUENCE</scope>
    <source>
        <strain evidence="1">AT1</strain>
    </source>
</reference>
<dbReference type="EMBL" id="CM046390">
    <property type="protein sequence ID" value="KAI8564596.1"/>
    <property type="molecule type" value="Genomic_DNA"/>
</dbReference>
<evidence type="ECO:0000313" key="2">
    <source>
        <dbReference type="Proteomes" id="UP001062846"/>
    </source>
</evidence>
<dbReference type="Proteomes" id="UP001062846">
    <property type="component" value="Chromosome 3"/>
</dbReference>
<gene>
    <name evidence="1" type="ORF">RHMOL_Rhmol03G0192700</name>
</gene>
<organism evidence="1 2">
    <name type="scientific">Rhododendron molle</name>
    <name type="common">Chinese azalea</name>
    <name type="synonym">Azalea mollis</name>
    <dbReference type="NCBI Taxonomy" id="49168"/>
    <lineage>
        <taxon>Eukaryota</taxon>
        <taxon>Viridiplantae</taxon>
        <taxon>Streptophyta</taxon>
        <taxon>Embryophyta</taxon>
        <taxon>Tracheophyta</taxon>
        <taxon>Spermatophyta</taxon>
        <taxon>Magnoliopsida</taxon>
        <taxon>eudicotyledons</taxon>
        <taxon>Gunneridae</taxon>
        <taxon>Pentapetalae</taxon>
        <taxon>asterids</taxon>
        <taxon>Ericales</taxon>
        <taxon>Ericaceae</taxon>
        <taxon>Ericoideae</taxon>
        <taxon>Rhodoreae</taxon>
        <taxon>Rhododendron</taxon>
    </lineage>
</organism>
<proteinExistence type="predicted"/>
<sequence>MVSRRPPRLKNQSTSQHGFLTLGFLSIGTCRDSVGLPQRFPPLLRCENSFAPPVDGVSYPHPKSAGVLFG</sequence>
<comment type="caution">
    <text evidence="1">The sequence shown here is derived from an EMBL/GenBank/DDBJ whole genome shotgun (WGS) entry which is preliminary data.</text>
</comment>
<evidence type="ECO:0000313" key="1">
    <source>
        <dbReference type="EMBL" id="KAI8564596.1"/>
    </source>
</evidence>
<keyword evidence="2" id="KW-1185">Reference proteome</keyword>
<protein>
    <submittedName>
        <fullName evidence="1">Uncharacterized protein</fullName>
    </submittedName>
</protein>
<accession>A0ACC0PGA1</accession>